<dbReference type="RefSeq" id="WP_149523063.1">
    <property type="nucleotide sequence ID" value="NZ_VTOU01000003.1"/>
</dbReference>
<dbReference type="InterPro" id="IPR002125">
    <property type="entry name" value="CMP_dCMP_dom"/>
</dbReference>
<keyword evidence="4" id="KW-0862">Zinc</keyword>
<comment type="similarity">
    <text evidence="1">Belongs to the cytidine and deoxycytidylate deaminase family.</text>
</comment>
<protein>
    <submittedName>
        <fullName evidence="6">Deoxycytidylate deaminase</fullName>
    </submittedName>
</protein>
<evidence type="ECO:0000256" key="3">
    <source>
        <dbReference type="ARBA" id="ARBA00022801"/>
    </source>
</evidence>
<dbReference type="InterPro" id="IPR027417">
    <property type="entry name" value="P-loop_NTPase"/>
</dbReference>
<dbReference type="Gene3D" id="3.40.140.10">
    <property type="entry name" value="Cytidine Deaminase, domain 2"/>
    <property type="match status" value="1"/>
</dbReference>
<evidence type="ECO:0000256" key="1">
    <source>
        <dbReference type="ARBA" id="ARBA00006576"/>
    </source>
</evidence>
<dbReference type="EMBL" id="VTOU01000003">
    <property type="protein sequence ID" value="TZG26257.1"/>
    <property type="molecule type" value="Genomic_DNA"/>
</dbReference>
<evidence type="ECO:0000256" key="4">
    <source>
        <dbReference type="ARBA" id="ARBA00022833"/>
    </source>
</evidence>
<dbReference type="PROSITE" id="PS00903">
    <property type="entry name" value="CYT_DCMP_DEAMINASES_1"/>
    <property type="match status" value="1"/>
</dbReference>
<dbReference type="Proteomes" id="UP000322077">
    <property type="component" value="Unassembled WGS sequence"/>
</dbReference>
<dbReference type="Pfam" id="PF00383">
    <property type="entry name" value="dCMP_cyt_deam_1"/>
    <property type="match status" value="1"/>
</dbReference>
<keyword evidence="3" id="KW-0378">Hydrolase</keyword>
<dbReference type="InterPro" id="IPR015517">
    <property type="entry name" value="dCMP_deaminase-rel"/>
</dbReference>
<reference evidence="6 7" key="1">
    <citation type="submission" date="2019-08" db="EMBL/GenBank/DDBJ databases">
        <authorList>
            <person name="Wang G."/>
            <person name="Xu Z."/>
        </authorList>
    </citation>
    <scope>NUCLEOTIDE SEQUENCE [LARGE SCALE GENOMIC DNA]</scope>
    <source>
        <strain evidence="6 7">ZX</strain>
    </source>
</reference>
<evidence type="ECO:0000259" key="5">
    <source>
        <dbReference type="PROSITE" id="PS51747"/>
    </source>
</evidence>
<accession>A0A5D9C4W2</accession>
<dbReference type="GO" id="GO:0004132">
    <property type="term" value="F:dCMP deaminase activity"/>
    <property type="evidence" value="ECO:0007669"/>
    <property type="project" value="TreeGrafter"/>
</dbReference>
<dbReference type="AlphaFoldDB" id="A0A5D9C4W2"/>
<keyword evidence="2" id="KW-0479">Metal-binding</keyword>
<sequence length="508" mass="57765">MVKATKKPEVFIALIAPIGINLELVQDELCSALRTVAYQPHVVKLTSFLDDHQEWFDLKHQTPFERYEKYIKAGNDFCSDSGRRDALALAGVAQIYRDFPKRPEEFSPSTAIIFRQLKRVEEVKTLRQIYGKNVIFLGCYSPRKARVKNLVSLLLKNHRGTDQNKLEAEALEIIGIDENQRQVADGQRFLDAYPYSDFIVDGTSPNTIRSSMERFIKCFFGHPFVSPTREEHGMYLAQSASLRSTDLSRQVGAAIFGENKEIVALGCNEVPASGGGTYWLDHEQDSRDFQVGYDSNARIHADMVRDLLARLKEAKWLNAEHSKHSPDELSVQALLDEEGKQGPLSRAMIGDIIEYGRIVHAEMNALSDAARFGRPTKNGTLYCTTMPCHLCTRLIVAAGIREVQFLQPYYKSLIRELYEDSVSIDEEIPDRVNFKPFRGVTPNGFRMVFEKGRRKDRMNNAIKWQPTEAWPIFTTDVPSYLNLETSIAVENLKTVIQNVKNKHNPLDV</sequence>
<dbReference type="SUPFAM" id="SSF53927">
    <property type="entry name" value="Cytidine deaminase-like"/>
    <property type="match status" value="1"/>
</dbReference>
<comment type="caution">
    <text evidence="6">The sequence shown here is derived from an EMBL/GenBank/DDBJ whole genome shotgun (WGS) entry which is preliminary data.</text>
</comment>
<dbReference type="Gene3D" id="3.40.50.300">
    <property type="entry name" value="P-loop containing nucleotide triphosphate hydrolases"/>
    <property type="match status" value="1"/>
</dbReference>
<evidence type="ECO:0000256" key="2">
    <source>
        <dbReference type="ARBA" id="ARBA00022723"/>
    </source>
</evidence>
<feature type="domain" description="CMP/dCMP-type deaminase" evidence="5">
    <location>
        <begin position="228"/>
        <end position="425"/>
    </location>
</feature>
<proteinExistence type="inferred from homology"/>
<organism evidence="6 7">
    <name type="scientific">Sphingomonas montanisoli</name>
    <dbReference type="NCBI Taxonomy" id="2606412"/>
    <lineage>
        <taxon>Bacteria</taxon>
        <taxon>Pseudomonadati</taxon>
        <taxon>Pseudomonadota</taxon>
        <taxon>Alphaproteobacteria</taxon>
        <taxon>Sphingomonadales</taxon>
        <taxon>Sphingomonadaceae</taxon>
        <taxon>Sphingomonas</taxon>
    </lineage>
</organism>
<dbReference type="GO" id="GO:0005737">
    <property type="term" value="C:cytoplasm"/>
    <property type="evidence" value="ECO:0007669"/>
    <property type="project" value="TreeGrafter"/>
</dbReference>
<dbReference type="InterPro" id="IPR016193">
    <property type="entry name" value="Cytidine_deaminase-like"/>
</dbReference>
<evidence type="ECO:0000313" key="7">
    <source>
        <dbReference type="Proteomes" id="UP000322077"/>
    </source>
</evidence>
<name>A0A5D9C4W2_9SPHN</name>
<dbReference type="PANTHER" id="PTHR11086:SF18">
    <property type="entry name" value="DEOXYCYTIDYLATE DEAMINASE"/>
    <property type="match status" value="1"/>
</dbReference>
<evidence type="ECO:0000313" key="6">
    <source>
        <dbReference type="EMBL" id="TZG26257.1"/>
    </source>
</evidence>
<dbReference type="PANTHER" id="PTHR11086">
    <property type="entry name" value="DEOXYCYTIDYLATE DEAMINASE-RELATED"/>
    <property type="match status" value="1"/>
</dbReference>
<dbReference type="PROSITE" id="PS51747">
    <property type="entry name" value="CYT_DCMP_DEAMINASES_2"/>
    <property type="match status" value="1"/>
</dbReference>
<keyword evidence="7" id="KW-1185">Reference proteome</keyword>
<dbReference type="GO" id="GO:0008270">
    <property type="term" value="F:zinc ion binding"/>
    <property type="evidence" value="ECO:0007669"/>
    <property type="project" value="InterPro"/>
</dbReference>
<gene>
    <name evidence="6" type="ORF">FYJ91_15050</name>
</gene>
<dbReference type="InterPro" id="IPR016192">
    <property type="entry name" value="APOBEC/CMP_deaminase_Zn-bd"/>
</dbReference>